<evidence type="ECO:0000256" key="1">
    <source>
        <dbReference type="SAM" id="MobiDB-lite"/>
    </source>
</evidence>
<feature type="compositionally biased region" description="Basic residues" evidence="1">
    <location>
        <begin position="32"/>
        <end position="46"/>
    </location>
</feature>
<feature type="region of interest" description="Disordered" evidence="1">
    <location>
        <begin position="1"/>
        <end position="46"/>
    </location>
</feature>
<proteinExistence type="predicted"/>
<organism evidence="2 3">
    <name type="scientific">Dryococelus australis</name>
    <dbReference type="NCBI Taxonomy" id="614101"/>
    <lineage>
        <taxon>Eukaryota</taxon>
        <taxon>Metazoa</taxon>
        <taxon>Ecdysozoa</taxon>
        <taxon>Arthropoda</taxon>
        <taxon>Hexapoda</taxon>
        <taxon>Insecta</taxon>
        <taxon>Pterygota</taxon>
        <taxon>Neoptera</taxon>
        <taxon>Polyneoptera</taxon>
        <taxon>Phasmatodea</taxon>
        <taxon>Verophasmatodea</taxon>
        <taxon>Anareolatae</taxon>
        <taxon>Phasmatidae</taxon>
        <taxon>Eurycanthinae</taxon>
        <taxon>Dryococelus</taxon>
    </lineage>
</organism>
<protein>
    <submittedName>
        <fullName evidence="2">Uncharacterized protein</fullName>
    </submittedName>
</protein>
<feature type="region of interest" description="Disordered" evidence="1">
    <location>
        <begin position="167"/>
        <end position="192"/>
    </location>
</feature>
<comment type="caution">
    <text evidence="2">The sequence shown here is derived from an EMBL/GenBank/DDBJ whole genome shotgun (WGS) entry which is preliminary data.</text>
</comment>
<dbReference type="EMBL" id="JARBHB010000008">
    <property type="protein sequence ID" value="KAJ8877097.1"/>
    <property type="molecule type" value="Genomic_DNA"/>
</dbReference>
<evidence type="ECO:0000313" key="2">
    <source>
        <dbReference type="EMBL" id="KAJ8877097.1"/>
    </source>
</evidence>
<reference evidence="2 3" key="1">
    <citation type="submission" date="2023-02" db="EMBL/GenBank/DDBJ databases">
        <title>LHISI_Scaffold_Assembly.</title>
        <authorList>
            <person name="Stuart O.P."/>
            <person name="Cleave R."/>
            <person name="Magrath M.J.L."/>
            <person name="Mikheyev A.S."/>
        </authorList>
    </citation>
    <scope>NUCLEOTIDE SEQUENCE [LARGE SCALE GENOMIC DNA]</scope>
    <source>
        <strain evidence="2">Daus_M_001</strain>
        <tissue evidence="2">Leg muscle</tissue>
    </source>
</reference>
<evidence type="ECO:0000313" key="3">
    <source>
        <dbReference type="Proteomes" id="UP001159363"/>
    </source>
</evidence>
<name>A0ABQ9GYH5_9NEOP</name>
<gene>
    <name evidence="2" type="ORF">PR048_021549</name>
</gene>
<keyword evidence="3" id="KW-1185">Reference proteome</keyword>
<dbReference type="Proteomes" id="UP001159363">
    <property type="component" value="Chromosome 7"/>
</dbReference>
<sequence>MTESNECTDLEASGSEYTPSHAENSDSEQAKRKSNKKNIKKSQNVKKWKRNVAKLKSAHSEAYMGHRGKKKPGGRQMATNCKCKKNCLSSLIDEHQQSFLKAFNDMADQERQDAYLSGLITALPVARRRVVKDGPREIELCKMGFCLLYGIGKRRVERIVTHMSTSVIPPTDGQGKHENRANAIPKNMKTAS</sequence>
<accession>A0ABQ9GYH5</accession>